<protein>
    <submittedName>
        <fullName evidence="2">Uncharacterized protein</fullName>
    </submittedName>
</protein>
<dbReference type="Proteomes" id="UP001328107">
    <property type="component" value="Unassembled WGS sequence"/>
</dbReference>
<sequence length="188" mass="21712">KRRDSLPKMRFTRLRESVNDVDFKFSLCFLKRNKYVNAKTLSMLLIVIITVVSSHEMIRRFSVWAERPKGRMPMMDVRERPSITSWLHLLPLPLSSLLAASGIIARRGELLVPLAVMMVLYAPLLFQSIYTVKQLHVLDPRLLILFIVGTILVLLHCIFILLAAKNEIEREVEEVFSIGKSMEFSETE</sequence>
<comment type="caution">
    <text evidence="2">The sequence shown here is derived from an EMBL/GenBank/DDBJ whole genome shotgun (WGS) entry which is preliminary data.</text>
</comment>
<dbReference type="AlphaFoldDB" id="A0AAN5I575"/>
<name>A0AAN5I575_9BILA</name>
<feature type="transmembrane region" description="Helical" evidence="1">
    <location>
        <begin position="83"/>
        <end position="103"/>
    </location>
</feature>
<feature type="transmembrane region" description="Helical" evidence="1">
    <location>
        <begin position="142"/>
        <end position="164"/>
    </location>
</feature>
<reference evidence="3" key="1">
    <citation type="submission" date="2022-10" db="EMBL/GenBank/DDBJ databases">
        <title>Genome assembly of Pristionchus species.</title>
        <authorList>
            <person name="Yoshida K."/>
            <person name="Sommer R.J."/>
        </authorList>
    </citation>
    <scope>NUCLEOTIDE SEQUENCE [LARGE SCALE GENOMIC DNA]</scope>
    <source>
        <strain evidence="3">RS5460</strain>
    </source>
</reference>
<gene>
    <name evidence="2" type="ORF">PMAYCL1PPCAC_22124</name>
</gene>
<feature type="transmembrane region" description="Helical" evidence="1">
    <location>
        <begin position="41"/>
        <end position="63"/>
    </location>
</feature>
<evidence type="ECO:0000313" key="3">
    <source>
        <dbReference type="Proteomes" id="UP001328107"/>
    </source>
</evidence>
<proteinExistence type="predicted"/>
<feature type="transmembrane region" description="Helical" evidence="1">
    <location>
        <begin position="110"/>
        <end position="130"/>
    </location>
</feature>
<evidence type="ECO:0000256" key="1">
    <source>
        <dbReference type="SAM" id="Phobius"/>
    </source>
</evidence>
<organism evidence="2 3">
    <name type="scientific">Pristionchus mayeri</name>
    <dbReference type="NCBI Taxonomy" id="1317129"/>
    <lineage>
        <taxon>Eukaryota</taxon>
        <taxon>Metazoa</taxon>
        <taxon>Ecdysozoa</taxon>
        <taxon>Nematoda</taxon>
        <taxon>Chromadorea</taxon>
        <taxon>Rhabditida</taxon>
        <taxon>Rhabditina</taxon>
        <taxon>Diplogasteromorpha</taxon>
        <taxon>Diplogasteroidea</taxon>
        <taxon>Neodiplogasteridae</taxon>
        <taxon>Pristionchus</taxon>
    </lineage>
</organism>
<dbReference type="EMBL" id="BTRK01000005">
    <property type="protein sequence ID" value="GMR51929.1"/>
    <property type="molecule type" value="Genomic_DNA"/>
</dbReference>
<keyword evidence="1" id="KW-0472">Membrane</keyword>
<feature type="non-terminal residue" evidence="2">
    <location>
        <position position="1"/>
    </location>
</feature>
<feature type="non-terminal residue" evidence="2">
    <location>
        <position position="188"/>
    </location>
</feature>
<evidence type="ECO:0000313" key="2">
    <source>
        <dbReference type="EMBL" id="GMR51929.1"/>
    </source>
</evidence>
<keyword evidence="1" id="KW-1133">Transmembrane helix</keyword>
<keyword evidence="1" id="KW-0812">Transmembrane</keyword>
<keyword evidence="3" id="KW-1185">Reference proteome</keyword>
<accession>A0AAN5I575</accession>